<dbReference type="GO" id="GO:0008703">
    <property type="term" value="F:5-amino-6-(5-phosphoribosylamino)uracil reductase activity"/>
    <property type="evidence" value="ECO:0007669"/>
    <property type="project" value="InterPro"/>
</dbReference>
<evidence type="ECO:0000259" key="4">
    <source>
        <dbReference type="Pfam" id="PF01872"/>
    </source>
</evidence>
<comment type="pathway">
    <text evidence="1">Cofactor biosynthesis; riboflavin biosynthesis.</text>
</comment>
<keyword evidence="3" id="KW-0560">Oxidoreductase</keyword>
<evidence type="ECO:0000256" key="3">
    <source>
        <dbReference type="ARBA" id="ARBA00023002"/>
    </source>
</evidence>
<reference evidence="5 6" key="1">
    <citation type="submission" date="2019-09" db="EMBL/GenBank/DDBJ databases">
        <title>Whole-genome sequence of the purple sulfur bacterium Thiohalocapsa marina DSM 19078.</title>
        <authorList>
            <person name="Kyndt J.A."/>
            <person name="Meyer T.E."/>
        </authorList>
    </citation>
    <scope>NUCLEOTIDE SEQUENCE [LARGE SCALE GENOMIC DNA]</scope>
    <source>
        <strain evidence="5 6">DSM 19078</strain>
    </source>
</reference>
<dbReference type="AlphaFoldDB" id="A0A5M8FGM0"/>
<protein>
    <submittedName>
        <fullName evidence="5">RibD family protein</fullName>
    </submittedName>
</protein>
<keyword evidence="2" id="KW-0521">NADP</keyword>
<dbReference type="Gene3D" id="3.40.430.10">
    <property type="entry name" value="Dihydrofolate Reductase, subunit A"/>
    <property type="match status" value="1"/>
</dbReference>
<dbReference type="InterPro" id="IPR024072">
    <property type="entry name" value="DHFR-like_dom_sf"/>
</dbReference>
<feature type="domain" description="Bacterial bifunctional deaminase-reductase C-terminal" evidence="4">
    <location>
        <begin position="14"/>
        <end position="203"/>
    </location>
</feature>
<keyword evidence="6" id="KW-1185">Reference proteome</keyword>
<comment type="caution">
    <text evidence="5">The sequence shown here is derived from an EMBL/GenBank/DDBJ whole genome shotgun (WGS) entry which is preliminary data.</text>
</comment>
<dbReference type="GO" id="GO:0009231">
    <property type="term" value="P:riboflavin biosynthetic process"/>
    <property type="evidence" value="ECO:0007669"/>
    <property type="project" value="InterPro"/>
</dbReference>
<accession>A0A5M8FGM0</accession>
<dbReference type="PANTHER" id="PTHR38011">
    <property type="entry name" value="DIHYDROFOLATE REDUCTASE FAMILY PROTEIN (AFU_ORTHOLOGUE AFUA_8G06820)"/>
    <property type="match status" value="1"/>
</dbReference>
<dbReference type="Pfam" id="PF01872">
    <property type="entry name" value="RibD_C"/>
    <property type="match status" value="1"/>
</dbReference>
<dbReference type="EMBL" id="VWXX01000027">
    <property type="protein sequence ID" value="KAA6183849.1"/>
    <property type="molecule type" value="Genomic_DNA"/>
</dbReference>
<dbReference type="InterPro" id="IPR050765">
    <property type="entry name" value="Riboflavin_Biosynth_HTPR"/>
</dbReference>
<proteinExistence type="predicted"/>
<evidence type="ECO:0000256" key="1">
    <source>
        <dbReference type="ARBA" id="ARBA00005104"/>
    </source>
</evidence>
<evidence type="ECO:0000313" key="6">
    <source>
        <dbReference type="Proteomes" id="UP000322981"/>
    </source>
</evidence>
<organism evidence="5 6">
    <name type="scientific">Thiohalocapsa marina</name>
    <dbReference type="NCBI Taxonomy" id="424902"/>
    <lineage>
        <taxon>Bacteria</taxon>
        <taxon>Pseudomonadati</taxon>
        <taxon>Pseudomonadota</taxon>
        <taxon>Gammaproteobacteria</taxon>
        <taxon>Chromatiales</taxon>
        <taxon>Chromatiaceae</taxon>
        <taxon>Thiohalocapsa</taxon>
    </lineage>
</organism>
<evidence type="ECO:0000256" key="2">
    <source>
        <dbReference type="ARBA" id="ARBA00022857"/>
    </source>
</evidence>
<dbReference type="OrthoDB" id="2313602at2"/>
<sequence>MEPLLAPLRDRACWVLGQLGQSLDGRIATDSGQSRDISGPLDLMRLHALRALADVVIVGAGTVAADDPRLTVRLVSGTNPVRAVLDPSARLAPGYRVFTDGQATTLHLVAEASAAGSQAAGSQVVGPGVERIPVRTDPARTFPPQGVLAVLRDRGLRRVLVEGGGITVSRFLQAGVLDRLHVSVAPLLIGSGRPGITLPRIERLEQALRPPRVQHHRLGDDLLFDLQWTPDDA</sequence>
<dbReference type="PANTHER" id="PTHR38011:SF7">
    <property type="entry name" value="2,5-DIAMINO-6-RIBOSYLAMINO-4(3H)-PYRIMIDINONE 5'-PHOSPHATE REDUCTASE"/>
    <property type="match status" value="1"/>
</dbReference>
<dbReference type="Proteomes" id="UP000322981">
    <property type="component" value="Unassembled WGS sequence"/>
</dbReference>
<dbReference type="SUPFAM" id="SSF53597">
    <property type="entry name" value="Dihydrofolate reductase-like"/>
    <property type="match status" value="1"/>
</dbReference>
<name>A0A5M8FGM0_9GAMM</name>
<evidence type="ECO:0000313" key="5">
    <source>
        <dbReference type="EMBL" id="KAA6183849.1"/>
    </source>
</evidence>
<gene>
    <name evidence="5" type="ORF">F2Q65_14430</name>
</gene>
<dbReference type="InterPro" id="IPR002734">
    <property type="entry name" value="RibDG_C"/>
</dbReference>